<dbReference type="Pfam" id="PF09341">
    <property type="entry name" value="Pcc1"/>
    <property type="match status" value="1"/>
</dbReference>
<comment type="caution">
    <text evidence="2">The sequence shown here is derived from an EMBL/GenBank/DDBJ whole genome shotgun (WGS) entry which is preliminary data.</text>
</comment>
<name>A0A2R7Y1S1_9ARCH</name>
<proteinExistence type="inferred from homology"/>
<evidence type="ECO:0000256" key="1">
    <source>
        <dbReference type="ARBA" id="ARBA00007073"/>
    </source>
</evidence>
<evidence type="ECO:0000313" key="3">
    <source>
        <dbReference type="Proteomes" id="UP000244066"/>
    </source>
</evidence>
<dbReference type="EMBL" id="NDWU01000018">
    <property type="protein sequence ID" value="PUA31389.1"/>
    <property type="molecule type" value="Genomic_DNA"/>
</dbReference>
<sequence length="93" mass="10342">MGLSFEGEPIRAVLEITYDSEEEARLVASALSPDNLPLPDGLRLSMYAEERKLVLEVECRRSVHSLLNTLDDVLSMASLINKVISEVKAKINK</sequence>
<dbReference type="InterPro" id="IPR015419">
    <property type="entry name" value="CTAG/Pcc1"/>
</dbReference>
<accession>A0A2R7Y1S1</accession>
<evidence type="ECO:0000313" key="2">
    <source>
        <dbReference type="EMBL" id="PUA31389.1"/>
    </source>
</evidence>
<organism evidence="2 3">
    <name type="scientific">Candidatus Terraquivivens tikiterensis</name>
    <dbReference type="NCBI Taxonomy" id="1980982"/>
    <lineage>
        <taxon>Archaea</taxon>
        <taxon>Nitrososphaerota</taxon>
        <taxon>Candidatus Wolframiiraptoraceae</taxon>
        <taxon>Candidatus Terraquivivens</taxon>
    </lineage>
</organism>
<dbReference type="Proteomes" id="UP000244066">
    <property type="component" value="Unassembled WGS sequence"/>
</dbReference>
<dbReference type="Gene3D" id="3.30.310.50">
    <property type="entry name" value="Alpha-D-phosphohexomutase, C-terminal domain"/>
    <property type="match status" value="1"/>
</dbReference>
<reference evidence="2 3" key="1">
    <citation type="submission" date="2017-04" db="EMBL/GenBank/DDBJ databases">
        <title>Draft Aigarchaeota genome from a New Zealand hot spring.</title>
        <authorList>
            <person name="Reysenbach A.-L."/>
            <person name="Donaho J.A."/>
            <person name="Gerhart J."/>
            <person name="Kelley J.F."/>
            <person name="Kouba K."/>
            <person name="Podar M."/>
            <person name="Stott M."/>
        </authorList>
    </citation>
    <scope>NUCLEOTIDE SEQUENCE [LARGE SCALE GENOMIC DNA]</scope>
    <source>
        <strain evidence="2">NZ13_MG1</strain>
    </source>
</reference>
<gene>
    <name evidence="2" type="ORF">B9J98_06415</name>
</gene>
<dbReference type="AlphaFoldDB" id="A0A2R7Y1S1"/>
<evidence type="ECO:0008006" key="4">
    <source>
        <dbReference type="Google" id="ProtNLM"/>
    </source>
</evidence>
<comment type="similarity">
    <text evidence="1">Belongs to the CTAG/PCC1 family.</text>
</comment>
<dbReference type="NCBIfam" id="NF011470">
    <property type="entry name" value="PRK14887.1"/>
    <property type="match status" value="1"/>
</dbReference>
<protein>
    <recommendedName>
        <fullName evidence="4">KEOPS complex subunit</fullName>
    </recommendedName>
</protein>